<dbReference type="EMBL" id="JARYMX010000002">
    <property type="protein sequence ID" value="KAJ9560395.1"/>
    <property type="molecule type" value="Genomic_DNA"/>
</dbReference>
<dbReference type="Pfam" id="PF00169">
    <property type="entry name" value="PH"/>
    <property type="match status" value="1"/>
</dbReference>
<accession>A0AA38TSX7</accession>
<proteinExistence type="predicted"/>
<evidence type="ECO:0000259" key="4">
    <source>
        <dbReference type="PROSITE" id="PS50238"/>
    </source>
</evidence>
<feature type="region of interest" description="Disordered" evidence="2">
    <location>
        <begin position="202"/>
        <end position="221"/>
    </location>
</feature>
<dbReference type="SUPFAM" id="SSF50729">
    <property type="entry name" value="PH domain-like"/>
    <property type="match status" value="1"/>
</dbReference>
<dbReference type="InterPro" id="IPR000198">
    <property type="entry name" value="RhoGAP_dom"/>
</dbReference>
<evidence type="ECO:0000256" key="1">
    <source>
        <dbReference type="ARBA" id="ARBA00022468"/>
    </source>
</evidence>
<dbReference type="GO" id="GO:0007165">
    <property type="term" value="P:signal transduction"/>
    <property type="evidence" value="ECO:0007669"/>
    <property type="project" value="InterPro"/>
</dbReference>
<evidence type="ECO:0000313" key="5">
    <source>
        <dbReference type="EMBL" id="KAJ9560395.1"/>
    </source>
</evidence>
<feature type="compositionally biased region" description="Polar residues" evidence="2">
    <location>
        <begin position="1"/>
        <end position="44"/>
    </location>
</feature>
<dbReference type="SMART" id="SM00233">
    <property type="entry name" value="PH"/>
    <property type="match status" value="1"/>
</dbReference>
<keyword evidence="6" id="KW-1185">Reference proteome</keyword>
<evidence type="ECO:0008006" key="7">
    <source>
        <dbReference type="Google" id="ProtNLM"/>
    </source>
</evidence>
<gene>
    <name evidence="5" type="ORF">OSB04_005555</name>
</gene>
<dbReference type="PANTHER" id="PTHR46265">
    <property type="entry name" value="RHO GTPASE-ACTIVATING PROTEIN 7"/>
    <property type="match status" value="1"/>
</dbReference>
<dbReference type="AlphaFoldDB" id="A0AA38TSX7"/>
<dbReference type="Proteomes" id="UP001172457">
    <property type="component" value="Chromosome 2"/>
</dbReference>
<evidence type="ECO:0000259" key="3">
    <source>
        <dbReference type="PROSITE" id="PS50003"/>
    </source>
</evidence>
<feature type="region of interest" description="Disordered" evidence="2">
    <location>
        <begin position="1"/>
        <end position="67"/>
    </location>
</feature>
<sequence length="320" mass="34780">MMPNPKNNAADSKTVTDSKSNNADLKSNNADVQNNSDSKTNADASAQGDGGNPFSPHGAAEPVKRQHSLSGNKIYKSGPLFLSSKGIGWTSWKKRWFVLTQTSLVFFRSDPNAAPQRGGEANLTLGGIDLNSSGSILMLATSLLKRSLSLNFSVVVKADKKLLTVLFPNGRDGRTFTLKAETTEDLNEWKAALDEALANAPSVSPMAGQGGTVKNEKDDSADECKNNTLKNYLFIHLYCLACTLPTPKDRSPPKSTVLGRPILLALEDIDGTPSFLEKALRYVEDYGVKVEGILRQAADVEDVKRRIREYEQGELVVSEF</sequence>
<dbReference type="Gene3D" id="2.30.29.30">
    <property type="entry name" value="Pleckstrin-homology domain (PH domain)/Phosphotyrosine-binding domain (PTB)"/>
    <property type="match status" value="1"/>
</dbReference>
<dbReference type="InterPro" id="IPR008936">
    <property type="entry name" value="Rho_GTPase_activation_prot"/>
</dbReference>
<dbReference type="PANTHER" id="PTHR46265:SF2">
    <property type="entry name" value="RHO GTPASE-ACTIVATING PROTEIN 7"/>
    <property type="match status" value="1"/>
</dbReference>
<dbReference type="Gene3D" id="1.10.555.10">
    <property type="entry name" value="Rho GTPase activation protein"/>
    <property type="match status" value="1"/>
</dbReference>
<organism evidence="5 6">
    <name type="scientific">Centaurea solstitialis</name>
    <name type="common">yellow star-thistle</name>
    <dbReference type="NCBI Taxonomy" id="347529"/>
    <lineage>
        <taxon>Eukaryota</taxon>
        <taxon>Viridiplantae</taxon>
        <taxon>Streptophyta</taxon>
        <taxon>Embryophyta</taxon>
        <taxon>Tracheophyta</taxon>
        <taxon>Spermatophyta</taxon>
        <taxon>Magnoliopsida</taxon>
        <taxon>eudicotyledons</taxon>
        <taxon>Gunneridae</taxon>
        <taxon>Pentapetalae</taxon>
        <taxon>asterids</taxon>
        <taxon>campanulids</taxon>
        <taxon>Asterales</taxon>
        <taxon>Asteraceae</taxon>
        <taxon>Carduoideae</taxon>
        <taxon>Cardueae</taxon>
        <taxon>Centaureinae</taxon>
        <taxon>Centaurea</taxon>
    </lineage>
</organism>
<keyword evidence="1" id="KW-0343">GTPase activation</keyword>
<dbReference type="PROSITE" id="PS50003">
    <property type="entry name" value="PH_DOMAIN"/>
    <property type="match status" value="1"/>
</dbReference>
<protein>
    <recommendedName>
        <fullName evidence="7">PH domain-containing protein</fullName>
    </recommendedName>
</protein>
<dbReference type="InterPro" id="IPR052799">
    <property type="entry name" value="Rho_GAP_Regulators"/>
</dbReference>
<dbReference type="InterPro" id="IPR001849">
    <property type="entry name" value="PH_domain"/>
</dbReference>
<dbReference type="InterPro" id="IPR011993">
    <property type="entry name" value="PH-like_dom_sf"/>
</dbReference>
<reference evidence="5" key="1">
    <citation type="submission" date="2023-03" db="EMBL/GenBank/DDBJ databases">
        <title>Chromosome-scale reference genome and RAD-based genetic map of yellow starthistle (Centaurea solstitialis) reveal putative structural variation and QTLs associated with invader traits.</title>
        <authorList>
            <person name="Reatini B."/>
            <person name="Cang F.A."/>
            <person name="Jiang Q."/>
            <person name="Mckibben M.T.W."/>
            <person name="Barker M.S."/>
            <person name="Rieseberg L.H."/>
            <person name="Dlugosch K.M."/>
        </authorList>
    </citation>
    <scope>NUCLEOTIDE SEQUENCE</scope>
    <source>
        <strain evidence="5">CAN-66</strain>
        <tissue evidence="5">Leaf</tissue>
    </source>
</reference>
<evidence type="ECO:0000256" key="2">
    <source>
        <dbReference type="SAM" id="MobiDB-lite"/>
    </source>
</evidence>
<feature type="domain" description="Rho-GAP" evidence="4">
    <location>
        <begin position="264"/>
        <end position="320"/>
    </location>
</feature>
<dbReference type="GO" id="GO:0005096">
    <property type="term" value="F:GTPase activator activity"/>
    <property type="evidence" value="ECO:0007669"/>
    <property type="project" value="UniProtKB-KW"/>
</dbReference>
<comment type="caution">
    <text evidence="5">The sequence shown here is derived from an EMBL/GenBank/DDBJ whole genome shotgun (WGS) entry which is preliminary data.</text>
</comment>
<dbReference type="CDD" id="cd00821">
    <property type="entry name" value="PH"/>
    <property type="match status" value="1"/>
</dbReference>
<name>A0AA38TSX7_9ASTR</name>
<evidence type="ECO:0000313" key="6">
    <source>
        <dbReference type="Proteomes" id="UP001172457"/>
    </source>
</evidence>
<feature type="domain" description="PH" evidence="3">
    <location>
        <begin position="73"/>
        <end position="198"/>
    </location>
</feature>
<dbReference type="PROSITE" id="PS50238">
    <property type="entry name" value="RHOGAP"/>
    <property type="match status" value="1"/>
</dbReference>